<dbReference type="InterPro" id="IPR003594">
    <property type="entry name" value="HATPase_dom"/>
</dbReference>
<accession>A0ABS1GA70</accession>
<dbReference type="SUPFAM" id="SSF55874">
    <property type="entry name" value="ATPase domain of HSP90 chaperone/DNA topoisomerase II/histidine kinase"/>
    <property type="match status" value="1"/>
</dbReference>
<keyword evidence="3" id="KW-0597">Phosphoprotein</keyword>
<protein>
    <recommendedName>
        <fullName evidence="2">histidine kinase</fullName>
        <ecNumber evidence="2">2.7.13.3</ecNumber>
    </recommendedName>
</protein>
<comment type="caution">
    <text evidence="10">The sequence shown here is derived from an EMBL/GenBank/DDBJ whole genome shotgun (WGS) entry which is preliminary data.</text>
</comment>
<dbReference type="EC" id="2.7.13.3" evidence="2"/>
<reference evidence="10 11" key="1">
    <citation type="submission" date="2020-08" db="EMBL/GenBank/DDBJ databases">
        <title>Comparative genomics of Francisella species.</title>
        <authorList>
            <person name="Sahl J."/>
            <person name="Sjodin A."/>
            <person name="Wagner D."/>
            <person name="Forsman M."/>
        </authorList>
    </citation>
    <scope>NUCLEOTIDE SEQUENCE [LARGE SCALE GENOMIC DNA]</scope>
    <source>
        <strain evidence="10 11">F1093</strain>
    </source>
</reference>
<dbReference type="InterPro" id="IPR036890">
    <property type="entry name" value="HATPase_C_sf"/>
</dbReference>
<evidence type="ECO:0000259" key="9">
    <source>
        <dbReference type="SMART" id="SM00387"/>
    </source>
</evidence>
<dbReference type="InterPro" id="IPR004358">
    <property type="entry name" value="Sig_transdc_His_kin-like_C"/>
</dbReference>
<gene>
    <name evidence="10" type="ORF">IBE52_02175</name>
</gene>
<dbReference type="Pfam" id="PF02518">
    <property type="entry name" value="HATPase_c"/>
    <property type="match status" value="1"/>
</dbReference>
<evidence type="ECO:0000256" key="7">
    <source>
        <dbReference type="ARBA" id="ARBA00022840"/>
    </source>
</evidence>
<evidence type="ECO:0000256" key="1">
    <source>
        <dbReference type="ARBA" id="ARBA00000085"/>
    </source>
</evidence>
<comment type="catalytic activity">
    <reaction evidence="1">
        <text>ATP + protein L-histidine = ADP + protein N-phospho-L-histidine.</text>
        <dbReference type="EC" id="2.7.13.3"/>
    </reaction>
</comment>
<dbReference type="PANTHER" id="PTHR43065">
    <property type="entry name" value="SENSOR HISTIDINE KINASE"/>
    <property type="match status" value="1"/>
</dbReference>
<dbReference type="Gene3D" id="3.30.565.10">
    <property type="entry name" value="Histidine kinase-like ATPase, C-terminal domain"/>
    <property type="match status" value="1"/>
</dbReference>
<dbReference type="PRINTS" id="PR00344">
    <property type="entry name" value="BCTRLSENSOR"/>
</dbReference>
<name>A0ABS1GA70_9GAMM</name>
<keyword evidence="6 10" id="KW-0418">Kinase</keyword>
<dbReference type="SMART" id="SM00387">
    <property type="entry name" value="HATPase_c"/>
    <property type="match status" value="1"/>
</dbReference>
<keyword evidence="7" id="KW-0067">ATP-binding</keyword>
<evidence type="ECO:0000256" key="2">
    <source>
        <dbReference type="ARBA" id="ARBA00012438"/>
    </source>
</evidence>
<keyword evidence="8" id="KW-0902">Two-component regulatory system</keyword>
<evidence type="ECO:0000256" key="6">
    <source>
        <dbReference type="ARBA" id="ARBA00022777"/>
    </source>
</evidence>
<evidence type="ECO:0000256" key="3">
    <source>
        <dbReference type="ARBA" id="ARBA00022553"/>
    </source>
</evidence>
<evidence type="ECO:0000256" key="8">
    <source>
        <dbReference type="ARBA" id="ARBA00023012"/>
    </source>
</evidence>
<sequence length="318" mass="36861">MSQLNKENETHKGNIKLKLADELVEKILKENTENNVHPDLFIKEDNEKLILAISLRDKNEEIEKLEYEQKILRNMASSGIVVASFAHELGQLNRVLNLRSINLKKKLEKVLPKSLFTEKEGSSEFNPYKYIDGIQKQDEKIRSWLNFALVSLRKDKRRRKLLNIKSYLNSINSNWDTILKNREINFHIDSNSDINMKVFEIDLDSIFNNLIINSIDAFMFQNKNTDRKIQIIQSSTSKEILFDYIDNGPGLSSDITNHQDIFNPLYTTKRSKDTGKEIGTGLGMWLIETIMKEYDGSVKLLYPQNGGFGIRLLFIKNT</sequence>
<feature type="domain" description="Histidine kinase/HSP90-like ATPase" evidence="9">
    <location>
        <begin position="198"/>
        <end position="318"/>
    </location>
</feature>
<organism evidence="10 11">
    <name type="scientific">Francisella philomiragia</name>
    <dbReference type="NCBI Taxonomy" id="28110"/>
    <lineage>
        <taxon>Bacteria</taxon>
        <taxon>Pseudomonadati</taxon>
        <taxon>Pseudomonadota</taxon>
        <taxon>Gammaproteobacteria</taxon>
        <taxon>Thiotrichales</taxon>
        <taxon>Francisellaceae</taxon>
        <taxon>Francisella</taxon>
    </lineage>
</organism>
<keyword evidence="5" id="KW-0547">Nucleotide-binding</keyword>
<evidence type="ECO:0000256" key="4">
    <source>
        <dbReference type="ARBA" id="ARBA00022679"/>
    </source>
</evidence>
<dbReference type="EMBL" id="JACTSG010000001">
    <property type="protein sequence ID" value="MBK2301709.1"/>
    <property type="molecule type" value="Genomic_DNA"/>
</dbReference>
<dbReference type="RefSeq" id="WP_200165757.1">
    <property type="nucleotide sequence ID" value="NZ_JACTSG010000001.1"/>
</dbReference>
<keyword evidence="4" id="KW-0808">Transferase</keyword>
<proteinExistence type="predicted"/>
<evidence type="ECO:0000313" key="11">
    <source>
        <dbReference type="Proteomes" id="UP000760407"/>
    </source>
</evidence>
<dbReference type="Proteomes" id="UP000760407">
    <property type="component" value="Unassembled WGS sequence"/>
</dbReference>
<dbReference type="GO" id="GO:0016301">
    <property type="term" value="F:kinase activity"/>
    <property type="evidence" value="ECO:0007669"/>
    <property type="project" value="UniProtKB-KW"/>
</dbReference>
<evidence type="ECO:0000313" key="10">
    <source>
        <dbReference type="EMBL" id="MBK2301709.1"/>
    </source>
</evidence>
<dbReference type="PANTHER" id="PTHR43065:SF10">
    <property type="entry name" value="PEROXIDE STRESS-ACTIVATED HISTIDINE KINASE MAK3"/>
    <property type="match status" value="1"/>
</dbReference>
<evidence type="ECO:0000256" key="5">
    <source>
        <dbReference type="ARBA" id="ARBA00022741"/>
    </source>
</evidence>
<keyword evidence="11" id="KW-1185">Reference proteome</keyword>